<keyword evidence="3" id="KW-1185">Reference proteome</keyword>
<reference evidence="2 3" key="1">
    <citation type="submission" date="2023-07" db="EMBL/GenBank/DDBJ databases">
        <title>Sequencing the genomes of 1000 actinobacteria strains.</title>
        <authorList>
            <person name="Klenk H.-P."/>
        </authorList>
    </citation>
    <scope>NUCLEOTIDE SEQUENCE [LARGE SCALE GENOMIC DNA]</scope>
    <source>
        <strain evidence="2 3">DSM 41600</strain>
    </source>
</reference>
<dbReference type="EMBL" id="JAURUE010000002">
    <property type="protein sequence ID" value="MDP9612971.1"/>
    <property type="molecule type" value="Genomic_DNA"/>
</dbReference>
<name>A0ABT9KX07_9ACTN</name>
<evidence type="ECO:0000313" key="3">
    <source>
        <dbReference type="Proteomes" id="UP001234880"/>
    </source>
</evidence>
<comment type="caution">
    <text evidence="2">The sequence shown here is derived from an EMBL/GenBank/DDBJ whole genome shotgun (WGS) entry which is preliminary data.</text>
</comment>
<evidence type="ECO:0000256" key="1">
    <source>
        <dbReference type="SAM" id="MobiDB-lite"/>
    </source>
</evidence>
<sequence length="55" mass="6245">MHASEEGTRETRETDAAPGEVDHHDPVLTDEQRASGETMMICVTRRRGPRWILDP</sequence>
<evidence type="ECO:0008006" key="4">
    <source>
        <dbReference type="Google" id="ProtNLM"/>
    </source>
</evidence>
<feature type="region of interest" description="Disordered" evidence="1">
    <location>
        <begin position="1"/>
        <end position="36"/>
    </location>
</feature>
<feature type="compositionally biased region" description="Basic and acidic residues" evidence="1">
    <location>
        <begin position="1"/>
        <end position="34"/>
    </location>
</feature>
<gene>
    <name evidence="2" type="ORF">JOF35_005309</name>
</gene>
<dbReference type="RefSeq" id="WP_307111410.1">
    <property type="nucleotide sequence ID" value="NZ_JAURUE010000002.1"/>
</dbReference>
<proteinExistence type="predicted"/>
<organism evidence="2 3">
    <name type="scientific">Streptomyces demainii</name>
    <dbReference type="NCBI Taxonomy" id="588122"/>
    <lineage>
        <taxon>Bacteria</taxon>
        <taxon>Bacillati</taxon>
        <taxon>Actinomycetota</taxon>
        <taxon>Actinomycetes</taxon>
        <taxon>Kitasatosporales</taxon>
        <taxon>Streptomycetaceae</taxon>
        <taxon>Streptomyces</taxon>
    </lineage>
</organism>
<dbReference type="Proteomes" id="UP001234880">
    <property type="component" value="Unassembled WGS sequence"/>
</dbReference>
<protein>
    <recommendedName>
        <fullName evidence="4">Oxidoreductase</fullName>
    </recommendedName>
</protein>
<evidence type="ECO:0000313" key="2">
    <source>
        <dbReference type="EMBL" id="MDP9612971.1"/>
    </source>
</evidence>
<accession>A0ABT9KX07</accession>